<protein>
    <recommendedName>
        <fullName evidence="11">Potassium-transporting ATPase KdpC subunit</fullName>
    </recommendedName>
    <alternativeName>
        <fullName evidence="11">ATP phosphohydrolase [potassium-transporting] C chain</fullName>
    </alternativeName>
    <alternativeName>
        <fullName evidence="11">Potassium-binding and translocating subunit C</fullName>
    </alternativeName>
    <alternativeName>
        <fullName evidence="11">Potassium-translocating ATPase C chain</fullName>
    </alternativeName>
</protein>
<evidence type="ECO:0000256" key="11">
    <source>
        <dbReference type="HAMAP-Rule" id="MF_00276"/>
    </source>
</evidence>
<dbReference type="NCBIfam" id="TIGR00681">
    <property type="entry name" value="kdpC"/>
    <property type="match status" value="1"/>
</dbReference>
<comment type="subcellular location">
    <subcellularLocation>
        <location evidence="11">Cell membrane</location>
        <topology evidence="11">Single-pass membrane protein</topology>
    </subcellularLocation>
</comment>
<comment type="similarity">
    <text evidence="11">Belongs to the KdpC family.</text>
</comment>
<keyword evidence="1 11" id="KW-0813">Transport</keyword>
<organism evidence="12 13">
    <name type="scientific">Candidatus Nitrospira nitrificans</name>
    <dbReference type="NCBI Taxonomy" id="1742973"/>
    <lineage>
        <taxon>Bacteria</taxon>
        <taxon>Pseudomonadati</taxon>
        <taxon>Nitrospirota</taxon>
        <taxon>Nitrospiria</taxon>
        <taxon>Nitrospirales</taxon>
        <taxon>Nitrospiraceae</taxon>
        <taxon>Nitrospira</taxon>
    </lineage>
</organism>
<evidence type="ECO:0000256" key="8">
    <source>
        <dbReference type="ARBA" id="ARBA00022989"/>
    </source>
</evidence>
<keyword evidence="8 11" id="KW-1133">Transmembrane helix</keyword>
<evidence type="ECO:0000256" key="3">
    <source>
        <dbReference type="ARBA" id="ARBA00022538"/>
    </source>
</evidence>
<comment type="function">
    <text evidence="11">Part of the high-affinity ATP-driven potassium transport (or Kdp) system, which catalyzes the hydrolysis of ATP coupled with the electrogenic transport of potassium into the cytoplasm. This subunit acts as a catalytic chaperone that increases the ATP-binding affinity of the ATP-hydrolyzing subunit KdpB by the formation of a transient KdpB/KdpC/ATP ternary complex.</text>
</comment>
<evidence type="ECO:0000256" key="5">
    <source>
        <dbReference type="ARBA" id="ARBA00022741"/>
    </source>
</evidence>
<name>A0A0S4LU54_9BACT</name>
<dbReference type="HAMAP" id="MF_00276">
    <property type="entry name" value="KdpC"/>
    <property type="match status" value="1"/>
</dbReference>
<sequence length="191" mass="20701">MKDQMRPALTMLLLLTVLTGLLYPLAVTGIAHTLFPEQANGSLIAREGKVIGSALIGQYFDKPEYFWSRPSATSPFPYNAAASGGSNLGPTNQTLIEMVKTRVAALRGADPSNDLPMPVDLVTASGSGLDLHISPAAALYQVKRVARARGLDETLVQELVSRHTEERQFGLLGERRVNVLRLNLALDALHR</sequence>
<evidence type="ECO:0000256" key="7">
    <source>
        <dbReference type="ARBA" id="ARBA00022958"/>
    </source>
</evidence>
<dbReference type="Pfam" id="PF02669">
    <property type="entry name" value="KdpC"/>
    <property type="match status" value="1"/>
</dbReference>
<evidence type="ECO:0000256" key="9">
    <source>
        <dbReference type="ARBA" id="ARBA00023065"/>
    </source>
</evidence>
<keyword evidence="7 11" id="KW-0630">Potassium</keyword>
<dbReference type="PANTHER" id="PTHR30042">
    <property type="entry name" value="POTASSIUM-TRANSPORTING ATPASE C CHAIN"/>
    <property type="match status" value="1"/>
</dbReference>
<keyword evidence="6 11" id="KW-0067">ATP-binding</keyword>
<dbReference type="GO" id="GO:0016787">
    <property type="term" value="F:hydrolase activity"/>
    <property type="evidence" value="ECO:0007669"/>
    <property type="project" value="UniProtKB-KW"/>
</dbReference>
<keyword evidence="13" id="KW-1185">Reference proteome</keyword>
<proteinExistence type="inferred from homology"/>
<dbReference type="OrthoDB" id="9788285at2"/>
<gene>
    <name evidence="11 12" type="primary">kdpC</name>
    <name evidence="12" type="ORF">COMA2_70124</name>
</gene>
<keyword evidence="4 11" id="KW-0812">Transmembrane</keyword>
<dbReference type="RefSeq" id="WP_090901645.1">
    <property type="nucleotide sequence ID" value="NZ_CZPZ01000034.1"/>
</dbReference>
<dbReference type="InterPro" id="IPR003820">
    <property type="entry name" value="KdpC"/>
</dbReference>
<evidence type="ECO:0000256" key="1">
    <source>
        <dbReference type="ARBA" id="ARBA00022448"/>
    </source>
</evidence>
<dbReference type="GO" id="GO:0005886">
    <property type="term" value="C:plasma membrane"/>
    <property type="evidence" value="ECO:0007669"/>
    <property type="project" value="UniProtKB-SubCell"/>
</dbReference>
<evidence type="ECO:0000313" key="12">
    <source>
        <dbReference type="EMBL" id="CUS39398.1"/>
    </source>
</evidence>
<dbReference type="STRING" id="1742973.COMA2_70124"/>
<evidence type="ECO:0000256" key="4">
    <source>
        <dbReference type="ARBA" id="ARBA00022692"/>
    </source>
</evidence>
<evidence type="ECO:0000256" key="10">
    <source>
        <dbReference type="ARBA" id="ARBA00023136"/>
    </source>
</evidence>
<keyword evidence="2 11" id="KW-1003">Cell membrane</keyword>
<reference evidence="13" key="1">
    <citation type="submission" date="2015-10" db="EMBL/GenBank/DDBJ databases">
        <authorList>
            <person name="Luecker S."/>
            <person name="Luecker S."/>
        </authorList>
    </citation>
    <scope>NUCLEOTIDE SEQUENCE [LARGE SCALE GENOMIC DNA]</scope>
</reference>
<keyword evidence="9 11" id="KW-0406">Ion transport</keyword>
<dbReference type="EMBL" id="CZPZ01000034">
    <property type="protein sequence ID" value="CUS39398.1"/>
    <property type="molecule type" value="Genomic_DNA"/>
</dbReference>
<keyword evidence="5 11" id="KW-0547">Nucleotide-binding</keyword>
<dbReference type="GO" id="GO:0008556">
    <property type="term" value="F:P-type potassium transmembrane transporter activity"/>
    <property type="evidence" value="ECO:0007669"/>
    <property type="project" value="InterPro"/>
</dbReference>
<keyword evidence="12" id="KW-0378">Hydrolase</keyword>
<dbReference type="Proteomes" id="UP000198736">
    <property type="component" value="Unassembled WGS sequence"/>
</dbReference>
<comment type="subunit">
    <text evidence="11">The system is composed of three essential subunits: KdpA, KdpB and KdpC.</text>
</comment>
<evidence type="ECO:0000256" key="6">
    <source>
        <dbReference type="ARBA" id="ARBA00022840"/>
    </source>
</evidence>
<keyword evidence="3 11" id="KW-0633">Potassium transport</keyword>
<dbReference type="AlphaFoldDB" id="A0A0S4LU54"/>
<evidence type="ECO:0000313" key="13">
    <source>
        <dbReference type="Proteomes" id="UP000198736"/>
    </source>
</evidence>
<evidence type="ECO:0000256" key="2">
    <source>
        <dbReference type="ARBA" id="ARBA00022475"/>
    </source>
</evidence>
<dbReference type="GO" id="GO:0005524">
    <property type="term" value="F:ATP binding"/>
    <property type="evidence" value="ECO:0007669"/>
    <property type="project" value="UniProtKB-UniRule"/>
</dbReference>
<dbReference type="PIRSF" id="PIRSF001296">
    <property type="entry name" value="K_ATPase_KdpC"/>
    <property type="match status" value="1"/>
</dbReference>
<accession>A0A0S4LU54</accession>
<keyword evidence="10 11" id="KW-0472">Membrane</keyword>
<dbReference type="PANTHER" id="PTHR30042:SF2">
    <property type="entry name" value="POTASSIUM-TRANSPORTING ATPASE KDPC SUBUNIT"/>
    <property type="match status" value="1"/>
</dbReference>
<dbReference type="NCBIfam" id="NF001454">
    <property type="entry name" value="PRK00315.1"/>
    <property type="match status" value="1"/>
</dbReference>